<dbReference type="Proteomes" id="UP000276178">
    <property type="component" value="Unassembled WGS sequence"/>
</dbReference>
<dbReference type="EMBL" id="BJOD01000034">
    <property type="protein sequence ID" value="GED27072.1"/>
    <property type="molecule type" value="Genomic_DNA"/>
</dbReference>
<protein>
    <submittedName>
        <fullName evidence="3">Iron ABC transporter substrate-binding protein</fullName>
    </submittedName>
</protein>
<dbReference type="PROSITE" id="PS50983">
    <property type="entry name" value="FE_B12_PBP"/>
    <property type="match status" value="1"/>
</dbReference>
<dbReference type="GeneID" id="82812808"/>
<dbReference type="Gene3D" id="3.40.50.1980">
    <property type="entry name" value="Nitrogenase molybdenum iron protein domain"/>
    <property type="match status" value="1"/>
</dbReference>
<accession>A0A3M8AP11</accession>
<dbReference type="RefSeq" id="WP_005834503.1">
    <property type="nucleotide sequence ID" value="NZ_BJOD01000034.1"/>
</dbReference>
<dbReference type="Proteomes" id="UP000317180">
    <property type="component" value="Unassembled WGS sequence"/>
</dbReference>
<dbReference type="AlphaFoldDB" id="A0A3M8AP11"/>
<sequence length="66" mass="7885">MFVTTYETKQEDQDKFFENAVYKNLSAVKNNHVYRMTFEQMYYYDPLAIEGQLDLVVEKLLGHQAK</sequence>
<name>A0A3M8AP11_9BACL</name>
<proteinExistence type="predicted"/>
<dbReference type="EMBL" id="RHHN01000050">
    <property type="protein sequence ID" value="RNB52921.1"/>
    <property type="molecule type" value="Genomic_DNA"/>
</dbReference>
<gene>
    <name evidence="2" type="ORF">BAG01nite_31740</name>
    <name evidence="3" type="ORF">EB820_18105</name>
</gene>
<comment type="caution">
    <text evidence="3">The sequence shown here is derived from an EMBL/GenBank/DDBJ whole genome shotgun (WGS) entry which is preliminary data.</text>
</comment>
<organism evidence="3 4">
    <name type="scientific">Brevibacillus agri</name>
    <dbReference type="NCBI Taxonomy" id="51101"/>
    <lineage>
        <taxon>Bacteria</taxon>
        <taxon>Bacillati</taxon>
        <taxon>Bacillota</taxon>
        <taxon>Bacilli</taxon>
        <taxon>Bacillales</taxon>
        <taxon>Paenibacillaceae</taxon>
        <taxon>Brevibacillus</taxon>
    </lineage>
</organism>
<dbReference type="OrthoDB" id="2241086at2"/>
<feature type="domain" description="Fe/B12 periplasmic-binding" evidence="1">
    <location>
        <begin position="1"/>
        <end position="64"/>
    </location>
</feature>
<reference evidence="2 5" key="2">
    <citation type="submission" date="2019-06" db="EMBL/GenBank/DDBJ databases">
        <title>Whole genome shotgun sequence of Brevibacillus agri NBRC 15538.</title>
        <authorList>
            <person name="Hosoyama A."/>
            <person name="Uohara A."/>
            <person name="Ohji S."/>
            <person name="Ichikawa N."/>
        </authorList>
    </citation>
    <scope>NUCLEOTIDE SEQUENCE [LARGE SCALE GENOMIC DNA]</scope>
    <source>
        <strain evidence="2 5">NBRC 15538</strain>
    </source>
</reference>
<evidence type="ECO:0000313" key="5">
    <source>
        <dbReference type="Proteomes" id="UP000317180"/>
    </source>
</evidence>
<evidence type="ECO:0000313" key="4">
    <source>
        <dbReference type="Proteomes" id="UP000276178"/>
    </source>
</evidence>
<keyword evidence="5" id="KW-1185">Reference proteome</keyword>
<dbReference type="SUPFAM" id="SSF53807">
    <property type="entry name" value="Helical backbone' metal receptor"/>
    <property type="match status" value="1"/>
</dbReference>
<evidence type="ECO:0000313" key="2">
    <source>
        <dbReference type="EMBL" id="GED27072.1"/>
    </source>
</evidence>
<evidence type="ECO:0000313" key="3">
    <source>
        <dbReference type="EMBL" id="RNB52921.1"/>
    </source>
</evidence>
<evidence type="ECO:0000259" key="1">
    <source>
        <dbReference type="PROSITE" id="PS50983"/>
    </source>
</evidence>
<reference evidence="3 4" key="1">
    <citation type="submission" date="2018-10" db="EMBL/GenBank/DDBJ databases">
        <title>Phylogenomics of Brevibacillus.</title>
        <authorList>
            <person name="Dunlap C."/>
        </authorList>
    </citation>
    <scope>NUCLEOTIDE SEQUENCE [LARGE SCALE GENOMIC DNA]</scope>
    <source>
        <strain evidence="3 4">NRRL NRS 1219</strain>
    </source>
</reference>
<dbReference type="InterPro" id="IPR002491">
    <property type="entry name" value="ABC_transptr_periplasmic_BD"/>
</dbReference>